<dbReference type="OrthoDB" id="4588032at2759"/>
<reference evidence="4" key="1">
    <citation type="journal article" date="2011" name="Genetics">
        <title>Massive changes in genome architecture accompany the transition to self-fertility in the filamentous fungus Neurospora tetrasperma.</title>
        <authorList>
            <person name="Ellison C.E."/>
            <person name="Stajich J.E."/>
            <person name="Jacobson D.J."/>
            <person name="Natvig D.O."/>
            <person name="Lapidus A."/>
            <person name="Foster B."/>
            <person name="Aerts A."/>
            <person name="Riley R."/>
            <person name="Lindquist E.A."/>
            <person name="Grigoriev I.V."/>
            <person name="Taylor J.W."/>
        </authorList>
    </citation>
    <scope>NUCLEOTIDE SEQUENCE [LARGE SCALE GENOMIC DNA]</scope>
    <source>
        <strain evidence="4">FGSC 2508 / P0657</strain>
    </source>
</reference>
<protein>
    <recommendedName>
        <fullName evidence="5">RNase H type-1 domain-containing protein</fullName>
    </recommendedName>
</protein>
<accession>F8MYL6</accession>
<keyword evidence="4" id="KW-1185">Reference proteome</keyword>
<feature type="compositionally biased region" description="Pro residues" evidence="1">
    <location>
        <begin position="139"/>
        <end position="153"/>
    </location>
</feature>
<feature type="chain" id="PRO_5003380831" description="RNase H type-1 domain-containing protein" evidence="2">
    <location>
        <begin position="23"/>
        <end position="541"/>
    </location>
</feature>
<evidence type="ECO:0000313" key="3">
    <source>
        <dbReference type="EMBL" id="EGO51413.1"/>
    </source>
</evidence>
<dbReference type="RefSeq" id="XP_009855051.1">
    <property type="nucleotide sequence ID" value="XM_009856749.1"/>
</dbReference>
<dbReference type="GO" id="GO:0003676">
    <property type="term" value="F:nucleic acid binding"/>
    <property type="evidence" value="ECO:0007669"/>
    <property type="project" value="InterPro"/>
</dbReference>
<feature type="region of interest" description="Disordered" evidence="1">
    <location>
        <begin position="126"/>
        <end position="178"/>
    </location>
</feature>
<dbReference type="EMBL" id="GL891382">
    <property type="protein sequence ID" value="EGO51413.1"/>
    <property type="molecule type" value="Genomic_DNA"/>
</dbReference>
<evidence type="ECO:0000256" key="1">
    <source>
        <dbReference type="SAM" id="MobiDB-lite"/>
    </source>
</evidence>
<gene>
    <name evidence="3" type="ORF">NEUTE1DRAFT_104459</name>
</gene>
<dbReference type="GeneID" id="20822114"/>
<sequence length="541" mass="61089">MAVGRIFLLLPSFVPLSLLSRASPYLSTPDLRFRYHCCSPSRLSFSADIRDHQEKCPKLEDDTRHPDSVQNAFCTLDISIESVKKTDTVLSTPSVARQKTVPNERDEILFSDSPLAADTSQNDIASTRQTEQPPMHCHPLPPTPFNPFLPPYQAPADLPATTARPRADGSPEPSGDLRIPLWQNETRAFKGEFIYPRKSQGLATRLASEAQGAELMVDGKPQFNLFVDGSYKPHHENRGAPEHRRFGHGGYGVVFRNPYHGKGPAEFDHGNHANDYFTEGTQVEDNLSTKDFNIRSWHSHRVLSSLHAELAAISQGMETVISLLKRHHPLSASVTIFSDSKTAMNRLSRRPHPDGEFAITTTDALTMPLVRAIVWQSHFLFERGCELKLQWLPRCSVLAHTLADEIAGWWRKADAVFYQRDRPPWRRDGILDALHHEALVKVIERIEAEALLLRPSSVCGSVSQKTKARKQARRERRERFKSRFSRENNMLLENFCGSAVQRSFSGDSLLELPPIWERSGAFSMVNEDMAKVMKGRPSEDE</sequence>
<dbReference type="Proteomes" id="UP000008065">
    <property type="component" value="Unassembled WGS sequence"/>
</dbReference>
<dbReference type="VEuPathDB" id="FungiDB:NEUTE1DRAFT_104459"/>
<keyword evidence="2" id="KW-0732">Signal</keyword>
<organism evidence="3 4">
    <name type="scientific">Neurospora tetrasperma (strain FGSC 2508 / ATCC MYA-4615 / P0657)</name>
    <dbReference type="NCBI Taxonomy" id="510951"/>
    <lineage>
        <taxon>Eukaryota</taxon>
        <taxon>Fungi</taxon>
        <taxon>Dikarya</taxon>
        <taxon>Ascomycota</taxon>
        <taxon>Pezizomycotina</taxon>
        <taxon>Sordariomycetes</taxon>
        <taxon>Sordariomycetidae</taxon>
        <taxon>Sordariales</taxon>
        <taxon>Sordariaceae</taxon>
        <taxon>Neurospora</taxon>
    </lineage>
</organism>
<dbReference type="Gene3D" id="3.30.420.10">
    <property type="entry name" value="Ribonuclease H-like superfamily/Ribonuclease H"/>
    <property type="match status" value="1"/>
</dbReference>
<dbReference type="AlphaFoldDB" id="F8MYL6"/>
<dbReference type="InterPro" id="IPR036397">
    <property type="entry name" value="RNaseH_sf"/>
</dbReference>
<evidence type="ECO:0008006" key="5">
    <source>
        <dbReference type="Google" id="ProtNLM"/>
    </source>
</evidence>
<name>F8MYL6_NEUT8</name>
<evidence type="ECO:0000313" key="4">
    <source>
        <dbReference type="Proteomes" id="UP000008065"/>
    </source>
</evidence>
<proteinExistence type="predicted"/>
<dbReference type="KEGG" id="nte:NEUTE1DRAFT104459"/>
<feature type="signal peptide" evidence="2">
    <location>
        <begin position="1"/>
        <end position="22"/>
    </location>
</feature>
<dbReference type="HOGENOM" id="CLU_045427_0_0_1"/>
<evidence type="ECO:0000256" key="2">
    <source>
        <dbReference type="SAM" id="SignalP"/>
    </source>
</evidence>